<keyword evidence="8" id="KW-1185">Reference proteome</keyword>
<evidence type="ECO:0000313" key="8">
    <source>
        <dbReference type="Proteomes" id="UP001596109"/>
    </source>
</evidence>
<accession>A0ABW0TGR5</accession>
<dbReference type="PANTHER" id="PTHR30569">
    <property type="entry name" value="CYTOSINE TRANSPORTER CODB"/>
    <property type="match status" value="1"/>
</dbReference>
<feature type="transmembrane region" description="Helical" evidence="6">
    <location>
        <begin position="353"/>
        <end position="374"/>
    </location>
</feature>
<feature type="transmembrane region" description="Helical" evidence="6">
    <location>
        <begin position="282"/>
        <end position="306"/>
    </location>
</feature>
<dbReference type="Gene3D" id="1.10.4160.10">
    <property type="entry name" value="Hydantoin permease"/>
    <property type="match status" value="1"/>
</dbReference>
<feature type="transmembrane region" description="Helical" evidence="6">
    <location>
        <begin position="176"/>
        <end position="197"/>
    </location>
</feature>
<keyword evidence="3 6" id="KW-0812">Transmembrane</keyword>
<feature type="transmembrane region" description="Helical" evidence="6">
    <location>
        <begin position="104"/>
        <end position="127"/>
    </location>
</feature>
<protein>
    <submittedName>
        <fullName evidence="7">Purine-cytosine permease family protein</fullName>
    </submittedName>
</protein>
<feature type="transmembrane region" description="Helical" evidence="6">
    <location>
        <begin position="394"/>
        <end position="415"/>
    </location>
</feature>
<name>A0ABW0TGR5_9BACL</name>
<dbReference type="EMBL" id="JBHSNO010000002">
    <property type="protein sequence ID" value="MFC5587918.1"/>
    <property type="molecule type" value="Genomic_DNA"/>
</dbReference>
<feature type="transmembrane region" description="Helical" evidence="6">
    <location>
        <begin position="26"/>
        <end position="48"/>
    </location>
</feature>
<evidence type="ECO:0000256" key="1">
    <source>
        <dbReference type="ARBA" id="ARBA00004141"/>
    </source>
</evidence>
<feature type="transmembrane region" description="Helical" evidence="6">
    <location>
        <begin position="256"/>
        <end position="276"/>
    </location>
</feature>
<feature type="transmembrane region" description="Helical" evidence="6">
    <location>
        <begin position="327"/>
        <end position="347"/>
    </location>
</feature>
<evidence type="ECO:0000313" key="7">
    <source>
        <dbReference type="EMBL" id="MFC5587918.1"/>
    </source>
</evidence>
<dbReference type="Pfam" id="PF02133">
    <property type="entry name" value="Transp_cyt_pur"/>
    <property type="match status" value="1"/>
</dbReference>
<feature type="transmembrane region" description="Helical" evidence="6">
    <location>
        <begin position="427"/>
        <end position="447"/>
    </location>
</feature>
<keyword evidence="4 6" id="KW-1133">Transmembrane helix</keyword>
<evidence type="ECO:0000256" key="5">
    <source>
        <dbReference type="ARBA" id="ARBA00023136"/>
    </source>
</evidence>
<evidence type="ECO:0000256" key="6">
    <source>
        <dbReference type="SAM" id="Phobius"/>
    </source>
</evidence>
<reference evidence="8" key="1">
    <citation type="journal article" date="2019" name="Int. J. Syst. Evol. Microbiol.">
        <title>The Global Catalogue of Microorganisms (GCM) 10K type strain sequencing project: providing services to taxonomists for standard genome sequencing and annotation.</title>
        <authorList>
            <consortium name="The Broad Institute Genomics Platform"/>
            <consortium name="The Broad Institute Genome Sequencing Center for Infectious Disease"/>
            <person name="Wu L."/>
            <person name="Ma J."/>
        </authorList>
    </citation>
    <scope>NUCLEOTIDE SEQUENCE [LARGE SCALE GENOMIC DNA]</scope>
    <source>
        <strain evidence="8">CGMCC 4.1434</strain>
    </source>
</reference>
<dbReference type="InterPro" id="IPR001248">
    <property type="entry name" value="Pur-cyt_permease"/>
</dbReference>
<feature type="transmembrane region" description="Helical" evidence="6">
    <location>
        <begin position="217"/>
        <end position="235"/>
    </location>
</feature>
<feature type="transmembrane region" description="Helical" evidence="6">
    <location>
        <begin position="60"/>
        <end position="83"/>
    </location>
</feature>
<comment type="caution">
    <text evidence="7">The sequence shown here is derived from an EMBL/GenBank/DDBJ whole genome shotgun (WGS) entry which is preliminary data.</text>
</comment>
<dbReference type="RefSeq" id="WP_381430695.1">
    <property type="nucleotide sequence ID" value="NZ_JBHSNO010000002.1"/>
</dbReference>
<feature type="transmembrane region" description="Helical" evidence="6">
    <location>
        <begin position="147"/>
        <end position="164"/>
    </location>
</feature>
<proteinExistence type="inferred from homology"/>
<keyword evidence="5 6" id="KW-0472">Membrane</keyword>
<gene>
    <name evidence="7" type="ORF">ACFPRA_03220</name>
</gene>
<evidence type="ECO:0000256" key="3">
    <source>
        <dbReference type="ARBA" id="ARBA00022692"/>
    </source>
</evidence>
<dbReference type="PANTHER" id="PTHR30569:SF0">
    <property type="entry name" value="CYTOSINE PERMEASE"/>
    <property type="match status" value="1"/>
</dbReference>
<evidence type="ECO:0000256" key="4">
    <source>
        <dbReference type="ARBA" id="ARBA00022989"/>
    </source>
</evidence>
<dbReference type="InterPro" id="IPR030191">
    <property type="entry name" value="CodB"/>
</dbReference>
<comment type="subcellular location">
    <subcellularLocation>
        <location evidence="1">Membrane</location>
        <topology evidence="1">Multi-pass membrane protein</topology>
    </subcellularLocation>
</comment>
<evidence type="ECO:0000256" key="2">
    <source>
        <dbReference type="ARBA" id="ARBA00008974"/>
    </source>
</evidence>
<comment type="similarity">
    <text evidence="2">Belongs to the purine-cytosine permease (2.A.39) family.</text>
</comment>
<sequence length="474" mass="52244">MAKEQSSISKDVAFGFLPAQKNDRVFGLWDLMLIQVGIGVSCFCLLVGGYTGMMVGAKEAIATILFGNALPVFLIIPITIYFARYGVDTFIAFRSSLGYLGSNIFYFIFMVLTIGYMSIALFMAGQALVKIASFLSLPEFFTLKTTGAPFFAILLFAFAFLVTFKGPLFIRKFNMIGVPAILLVMLGLISILIFGQGMDKIFSLAPAEPYEDTTRSFITALEINIGLGFSWLPYLGQYSRLVKSEKSAFKAGFLSYGILVNIAAVLGALTALVVASLDPTDWMFAIGGTWVGLMGLVLLTLGNLTATIFLMYSQAISFKTVFPKKSWLFALATAVPTVFLLLSSVFYDAFNSFITVISYIMAVFGGIVISDFFFVKKQRISFQDLYDTKGSYYYWCGINPSAITSFIVGTIAYWSLYNPILDKVSGLFLYISAGIPAYFAAGICYYISSKYIFAYKVDREEREAISVPAKENVL</sequence>
<dbReference type="Proteomes" id="UP001596109">
    <property type="component" value="Unassembled WGS sequence"/>
</dbReference>
<organism evidence="7 8">
    <name type="scientific">Sporosarcina soli</name>
    <dbReference type="NCBI Taxonomy" id="334736"/>
    <lineage>
        <taxon>Bacteria</taxon>
        <taxon>Bacillati</taxon>
        <taxon>Bacillota</taxon>
        <taxon>Bacilli</taxon>
        <taxon>Bacillales</taxon>
        <taxon>Caryophanaceae</taxon>
        <taxon>Sporosarcina</taxon>
    </lineage>
</organism>